<evidence type="ECO:0000313" key="3">
    <source>
        <dbReference type="Proteomes" id="UP000541444"/>
    </source>
</evidence>
<dbReference type="PANTHER" id="PTHR45629">
    <property type="entry name" value="SNF2/RAD54 FAMILY MEMBER"/>
    <property type="match status" value="1"/>
</dbReference>
<dbReference type="InterPro" id="IPR001650">
    <property type="entry name" value="Helicase_C-like"/>
</dbReference>
<keyword evidence="3" id="KW-1185">Reference proteome</keyword>
<gene>
    <name evidence="2" type="ORF">GIB67_002307</name>
</gene>
<dbReference type="SUPFAM" id="SSF52540">
    <property type="entry name" value="P-loop containing nucleoside triphosphate hydrolases"/>
    <property type="match status" value="1"/>
</dbReference>
<dbReference type="Proteomes" id="UP000541444">
    <property type="component" value="Unassembled WGS sequence"/>
</dbReference>
<dbReference type="EMBL" id="JACGCM010002827">
    <property type="protein sequence ID" value="KAF6134906.1"/>
    <property type="molecule type" value="Genomic_DNA"/>
</dbReference>
<organism evidence="2 3">
    <name type="scientific">Kingdonia uniflora</name>
    <dbReference type="NCBI Taxonomy" id="39325"/>
    <lineage>
        <taxon>Eukaryota</taxon>
        <taxon>Viridiplantae</taxon>
        <taxon>Streptophyta</taxon>
        <taxon>Embryophyta</taxon>
        <taxon>Tracheophyta</taxon>
        <taxon>Spermatophyta</taxon>
        <taxon>Magnoliopsida</taxon>
        <taxon>Ranunculales</taxon>
        <taxon>Circaeasteraceae</taxon>
        <taxon>Kingdonia</taxon>
    </lineage>
</organism>
<dbReference type="InterPro" id="IPR050496">
    <property type="entry name" value="SNF2_RAD54_helicase_repair"/>
</dbReference>
<dbReference type="InterPro" id="IPR027417">
    <property type="entry name" value="P-loop_NTPase"/>
</dbReference>
<feature type="domain" description="Helicase C-terminal" evidence="1">
    <location>
        <begin position="9"/>
        <end position="49"/>
    </location>
</feature>
<dbReference type="AlphaFoldDB" id="A0A7J7KX27"/>
<reference evidence="2 3" key="1">
    <citation type="journal article" date="2020" name="IScience">
        <title>Genome Sequencing of the Endangered Kingdonia uniflora (Circaeasteraceae, Ranunculales) Reveals Potential Mechanisms of Evolutionary Specialization.</title>
        <authorList>
            <person name="Sun Y."/>
            <person name="Deng T."/>
            <person name="Zhang A."/>
            <person name="Moore M.J."/>
            <person name="Landis J.B."/>
            <person name="Lin N."/>
            <person name="Zhang H."/>
            <person name="Zhang X."/>
            <person name="Huang J."/>
            <person name="Zhang X."/>
            <person name="Sun H."/>
            <person name="Wang H."/>
        </authorList>
    </citation>
    <scope>NUCLEOTIDE SEQUENCE [LARGE SCALE GENOMIC DNA]</scope>
    <source>
        <strain evidence="2">TB1705</strain>
        <tissue evidence="2">Leaf</tissue>
    </source>
</reference>
<dbReference type="PANTHER" id="PTHR45629:SF7">
    <property type="entry name" value="DNA EXCISION REPAIR PROTEIN ERCC-6-RELATED"/>
    <property type="match status" value="1"/>
</dbReference>
<dbReference type="OrthoDB" id="1732363at2759"/>
<name>A0A7J7KX27_9MAGN</name>
<accession>A0A7J7KX27</accession>
<dbReference type="GO" id="GO:0015616">
    <property type="term" value="F:DNA translocase activity"/>
    <property type="evidence" value="ECO:0007669"/>
    <property type="project" value="TreeGrafter"/>
</dbReference>
<dbReference type="Pfam" id="PF00271">
    <property type="entry name" value="Helicase_C"/>
    <property type="match status" value="1"/>
</dbReference>
<comment type="caution">
    <text evidence="2">The sequence shown here is derived from an EMBL/GenBank/DDBJ whole genome shotgun (WGS) entry which is preliminary data.</text>
</comment>
<evidence type="ECO:0000259" key="1">
    <source>
        <dbReference type="Pfam" id="PF00271"/>
    </source>
</evidence>
<sequence>MRWANVFSQDFKEGEAPIFLLASQVGGLGLTLTKADCVIVVDPVWNPRMVNGETGAEGIKSHNDNILEQVFDLEKEA</sequence>
<evidence type="ECO:0000313" key="2">
    <source>
        <dbReference type="EMBL" id="KAF6134906.1"/>
    </source>
</evidence>
<proteinExistence type="predicted"/>
<protein>
    <recommendedName>
        <fullName evidence="1">Helicase C-terminal domain-containing protein</fullName>
    </recommendedName>
</protein>
<dbReference type="Gene3D" id="3.40.50.300">
    <property type="entry name" value="P-loop containing nucleotide triphosphate hydrolases"/>
    <property type="match status" value="1"/>
</dbReference>